<protein>
    <submittedName>
        <fullName evidence="3">Uncharacterized protein</fullName>
    </submittedName>
</protein>
<dbReference type="Pfam" id="PF13279">
    <property type="entry name" value="4HBT_2"/>
    <property type="match status" value="1"/>
</dbReference>
<dbReference type="AlphaFoldDB" id="R4YNM6"/>
<proteinExistence type="inferred from homology"/>
<name>R4YNM6_OLEAN</name>
<dbReference type="CDD" id="cd00586">
    <property type="entry name" value="4HBT"/>
    <property type="match status" value="1"/>
</dbReference>
<dbReference type="Proteomes" id="UP000032749">
    <property type="component" value="Chromosome"/>
</dbReference>
<organism evidence="3 4">
    <name type="scientific">Oleispira antarctica RB-8</name>
    <dbReference type="NCBI Taxonomy" id="698738"/>
    <lineage>
        <taxon>Bacteria</taxon>
        <taxon>Pseudomonadati</taxon>
        <taxon>Pseudomonadota</taxon>
        <taxon>Gammaproteobacteria</taxon>
        <taxon>Oceanospirillales</taxon>
        <taxon>Oceanospirillaceae</taxon>
        <taxon>Oleispira</taxon>
    </lineage>
</organism>
<dbReference type="InterPro" id="IPR050563">
    <property type="entry name" value="4-hydroxybenzoyl-CoA_TE"/>
</dbReference>
<dbReference type="GO" id="GO:0047617">
    <property type="term" value="F:fatty acyl-CoA hydrolase activity"/>
    <property type="evidence" value="ECO:0007669"/>
    <property type="project" value="TreeGrafter"/>
</dbReference>
<reference evidence="3 4" key="1">
    <citation type="journal article" date="2013" name="Nat. Commun.">
        <title>Genome sequence and functional genomic analysis of the oil-degrading bacterium Oleispira antarctica.</title>
        <authorList>
            <person name="Kube M."/>
            <person name="Chernikova T.N."/>
            <person name="Al-Ramahi Y."/>
            <person name="Beloqui A."/>
            <person name="Lopez-Cortez N."/>
            <person name="Guazzaroni M.E."/>
            <person name="Heipieper H.J."/>
            <person name="Klages S."/>
            <person name="Kotsyurbenko O.R."/>
            <person name="Langer I."/>
            <person name="Nechitaylo T.Y."/>
            <person name="Lunsdorf H."/>
            <person name="Fernandez M."/>
            <person name="Juarez S."/>
            <person name="Ciordia S."/>
            <person name="Singer A."/>
            <person name="Kagan O."/>
            <person name="Egorova O."/>
            <person name="Petit P.A."/>
            <person name="Stogios P."/>
            <person name="Kim Y."/>
            <person name="Tchigvintsev A."/>
            <person name="Flick R."/>
            <person name="Denaro R."/>
            <person name="Genovese M."/>
            <person name="Albar J.P."/>
            <person name="Reva O.N."/>
            <person name="Martinez-Gomariz M."/>
            <person name="Tran H."/>
            <person name="Ferrer M."/>
            <person name="Savchenko A."/>
            <person name="Yakunin A.F."/>
            <person name="Yakimov M.M."/>
            <person name="Golyshina O.V."/>
            <person name="Reinhardt R."/>
            <person name="Golyshin P.N."/>
        </authorList>
    </citation>
    <scope>NUCLEOTIDE SEQUENCE [LARGE SCALE GENOMIC DNA]</scope>
</reference>
<sequence length="132" mass="15134">MWTNTLDPRFAETDALGHINNTVLPIWFEDSRTPIFELFCPGMDINDWHLIIAKIEVEFLAEIYYGKSVEIRTFMIKIGNSSMVVGHEAWQEDKIVAKGSAVMVHFDHQTKSSKPISDDTRAILQQHLKTDT</sequence>
<dbReference type="InterPro" id="IPR029069">
    <property type="entry name" value="HotDog_dom_sf"/>
</dbReference>
<dbReference type="STRING" id="698738.OLEAN_C23860"/>
<evidence type="ECO:0000256" key="2">
    <source>
        <dbReference type="ARBA" id="ARBA00022801"/>
    </source>
</evidence>
<dbReference type="SUPFAM" id="SSF54637">
    <property type="entry name" value="Thioesterase/thiol ester dehydrase-isomerase"/>
    <property type="match status" value="1"/>
</dbReference>
<keyword evidence="2" id="KW-0378">Hydrolase</keyword>
<dbReference type="PANTHER" id="PTHR31793:SF27">
    <property type="entry name" value="NOVEL THIOESTERASE SUPERFAMILY DOMAIN AND SAPOSIN A-TYPE DOMAIN CONTAINING PROTEIN (0610012H03RIK)"/>
    <property type="match status" value="1"/>
</dbReference>
<dbReference type="EMBL" id="FO203512">
    <property type="protein sequence ID" value="CCK76562.1"/>
    <property type="molecule type" value="Genomic_DNA"/>
</dbReference>
<keyword evidence="4" id="KW-1185">Reference proteome</keyword>
<dbReference type="PATRIC" id="fig|698738.3.peg.2467"/>
<evidence type="ECO:0000313" key="3">
    <source>
        <dbReference type="EMBL" id="CCK76562.1"/>
    </source>
</evidence>
<dbReference type="HOGENOM" id="CLU_101141_2_1_6"/>
<dbReference type="PANTHER" id="PTHR31793">
    <property type="entry name" value="4-HYDROXYBENZOYL-COA THIOESTERASE FAMILY MEMBER"/>
    <property type="match status" value="1"/>
</dbReference>
<evidence type="ECO:0000313" key="4">
    <source>
        <dbReference type="Proteomes" id="UP000032749"/>
    </source>
</evidence>
<dbReference type="OrthoDB" id="9799036at2"/>
<dbReference type="KEGG" id="oai:OLEAN_C23860"/>
<gene>
    <name evidence="3" type="ORF">OLEAN_C23860</name>
</gene>
<comment type="similarity">
    <text evidence="1">Belongs to the 4-hydroxybenzoyl-CoA thioesterase family.</text>
</comment>
<dbReference type="Gene3D" id="3.10.129.10">
    <property type="entry name" value="Hotdog Thioesterase"/>
    <property type="match status" value="1"/>
</dbReference>
<accession>R4YNM6</accession>
<evidence type="ECO:0000256" key="1">
    <source>
        <dbReference type="ARBA" id="ARBA00005953"/>
    </source>
</evidence>